<name>A0A1M4ZH54_9BACT</name>
<dbReference type="EMBL" id="FQUO01000005">
    <property type="protein sequence ID" value="SHF16926.1"/>
    <property type="molecule type" value="Genomic_DNA"/>
</dbReference>
<sequence length="220" mass="25606">MKKVVCAVWLFFLCTSTTNAQDPVTEIIRRGIVKVIKAVDLKIQRMQNETLWFQNAQKALENTLSKTRLEEIAGWVSKQRDLYQDYYEQLWRVKAAVSFYAQVRELAQRQMQIVQAYKTAWSRVRKDKHFTTQELVYIGNTYTGILKQSLHNIEQVHKLIQSFALVMTDGQRMELVGKVADDINRNYADLKAFNARNIQVSIGRAKDEQDIAVVRKIYGL</sequence>
<dbReference type="OrthoDB" id="793529at2"/>
<organism evidence="2 3">
    <name type="scientific">Cnuella takakiae</name>
    <dbReference type="NCBI Taxonomy" id="1302690"/>
    <lineage>
        <taxon>Bacteria</taxon>
        <taxon>Pseudomonadati</taxon>
        <taxon>Bacteroidota</taxon>
        <taxon>Chitinophagia</taxon>
        <taxon>Chitinophagales</taxon>
        <taxon>Chitinophagaceae</taxon>
        <taxon>Cnuella</taxon>
    </lineage>
</organism>
<proteinExistence type="predicted"/>
<evidence type="ECO:0000256" key="1">
    <source>
        <dbReference type="SAM" id="SignalP"/>
    </source>
</evidence>
<reference evidence="2 3" key="1">
    <citation type="submission" date="2016-11" db="EMBL/GenBank/DDBJ databases">
        <authorList>
            <person name="Jaros S."/>
            <person name="Januszkiewicz K."/>
            <person name="Wedrychowicz H."/>
        </authorList>
    </citation>
    <scope>NUCLEOTIDE SEQUENCE [LARGE SCALE GENOMIC DNA]</scope>
    <source>
        <strain evidence="2 3">DSM 26897</strain>
    </source>
</reference>
<dbReference type="STRING" id="1302690.BUE76_21790"/>
<dbReference type="RefSeq" id="WP_073041982.1">
    <property type="nucleotide sequence ID" value="NZ_FQUO01000005.1"/>
</dbReference>
<accession>A0A1M4ZH54</accession>
<evidence type="ECO:0000313" key="2">
    <source>
        <dbReference type="EMBL" id="SHF16926.1"/>
    </source>
</evidence>
<gene>
    <name evidence="2" type="ORF">SAMN05444008_105209</name>
</gene>
<dbReference type="AlphaFoldDB" id="A0A1M4ZH54"/>
<protein>
    <recommendedName>
        <fullName evidence="4">Conjugal transfer protein TraI</fullName>
    </recommendedName>
</protein>
<evidence type="ECO:0000313" key="3">
    <source>
        <dbReference type="Proteomes" id="UP000184368"/>
    </source>
</evidence>
<evidence type="ECO:0008006" key="4">
    <source>
        <dbReference type="Google" id="ProtNLM"/>
    </source>
</evidence>
<feature type="chain" id="PRO_5012206120" description="Conjugal transfer protein TraI" evidence="1">
    <location>
        <begin position="21"/>
        <end position="220"/>
    </location>
</feature>
<keyword evidence="1" id="KW-0732">Signal</keyword>
<feature type="signal peptide" evidence="1">
    <location>
        <begin position="1"/>
        <end position="20"/>
    </location>
</feature>
<keyword evidence="3" id="KW-1185">Reference proteome</keyword>
<dbReference type="Proteomes" id="UP000184368">
    <property type="component" value="Unassembled WGS sequence"/>
</dbReference>